<evidence type="ECO:0000313" key="2">
    <source>
        <dbReference type="Proteomes" id="UP001152766"/>
    </source>
</evidence>
<organism evidence="1 2">
    <name type="scientific">Pelomonas aquatica</name>
    <dbReference type="NCBI Taxonomy" id="431058"/>
    <lineage>
        <taxon>Bacteria</taxon>
        <taxon>Pseudomonadati</taxon>
        <taxon>Pseudomonadota</taxon>
        <taxon>Betaproteobacteria</taxon>
        <taxon>Burkholderiales</taxon>
        <taxon>Sphaerotilaceae</taxon>
        <taxon>Roseateles</taxon>
    </lineage>
</organism>
<sequence>MHIPYVRKTKENRRSRWVTEDGFRLMRWATPDDNLRRFKRHVERAVKLDRRTASGRRFEMKLRRIRRQAEAT</sequence>
<evidence type="ECO:0000313" key="1">
    <source>
        <dbReference type="EMBL" id="MDG0863999.1"/>
    </source>
</evidence>
<name>A0A9X4R668_9BURK</name>
<dbReference type="EMBL" id="SGUG01000025">
    <property type="protein sequence ID" value="MDG0863999.1"/>
    <property type="molecule type" value="Genomic_DNA"/>
</dbReference>
<accession>A0A9X4R668</accession>
<dbReference type="AlphaFoldDB" id="A0A9X4R668"/>
<dbReference type="RefSeq" id="WP_268153547.1">
    <property type="nucleotide sequence ID" value="NZ_JAPPUW010000024.1"/>
</dbReference>
<keyword evidence="2" id="KW-1185">Reference proteome</keyword>
<reference evidence="1" key="1">
    <citation type="submission" date="2019-02" db="EMBL/GenBank/DDBJ databases">
        <title>Draft genome of the type strain Pelomonas aquatica CCUG 52575T.</title>
        <authorList>
            <person name="Gomila M."/>
            <person name="Lalucat J."/>
        </authorList>
    </citation>
    <scope>NUCLEOTIDE SEQUENCE</scope>
    <source>
        <strain evidence="1">CCUG 52575</strain>
    </source>
</reference>
<proteinExistence type="predicted"/>
<gene>
    <name evidence="1" type="ORF">EXJ73_16175</name>
</gene>
<protein>
    <submittedName>
        <fullName evidence="1">Uncharacterized protein</fullName>
    </submittedName>
</protein>
<dbReference type="Proteomes" id="UP001152766">
    <property type="component" value="Unassembled WGS sequence"/>
</dbReference>
<comment type="caution">
    <text evidence="1">The sequence shown here is derived from an EMBL/GenBank/DDBJ whole genome shotgun (WGS) entry which is preliminary data.</text>
</comment>